<evidence type="ECO:0000259" key="2">
    <source>
        <dbReference type="Pfam" id="PF26604"/>
    </source>
</evidence>
<gene>
    <name evidence="3" type="ORF">A3860_02250</name>
</gene>
<evidence type="ECO:0000313" key="4">
    <source>
        <dbReference type="Proteomes" id="UP000192796"/>
    </source>
</evidence>
<feature type="transmembrane region" description="Helical" evidence="1">
    <location>
        <begin position="6"/>
        <end position="27"/>
    </location>
</feature>
<dbReference type="InterPro" id="IPR058058">
    <property type="entry name" value="CBU_0592-like"/>
</dbReference>
<dbReference type="RefSeq" id="WP_081144899.1">
    <property type="nucleotide sequence ID" value="NZ_LVYD01000001.1"/>
</dbReference>
<evidence type="ECO:0000256" key="1">
    <source>
        <dbReference type="SAM" id="Phobius"/>
    </source>
</evidence>
<accession>A0A1V9G9J1</accession>
<feature type="transmembrane region" description="Helical" evidence="1">
    <location>
        <begin position="34"/>
        <end position="54"/>
    </location>
</feature>
<keyword evidence="1" id="KW-1133">Transmembrane helix</keyword>
<sequence>MHLTINDWIGFIGVFGMLLAYLMNLFGKISKDSLIYILLNMFGGGLSCMASWLINYLPFVVLEGTWTLVSLVALIRYFRARWV</sequence>
<keyword evidence="4" id="KW-1185">Reference proteome</keyword>
<proteinExistence type="predicted"/>
<organism evidence="3 4">
    <name type="scientific">Niastella vici</name>
    <dbReference type="NCBI Taxonomy" id="1703345"/>
    <lineage>
        <taxon>Bacteria</taxon>
        <taxon>Pseudomonadati</taxon>
        <taxon>Bacteroidota</taxon>
        <taxon>Chitinophagia</taxon>
        <taxon>Chitinophagales</taxon>
        <taxon>Chitinophagaceae</taxon>
        <taxon>Niastella</taxon>
    </lineage>
</organism>
<dbReference type="OrthoDB" id="798534at2"/>
<dbReference type="Proteomes" id="UP000192796">
    <property type="component" value="Unassembled WGS sequence"/>
</dbReference>
<comment type="caution">
    <text evidence="3">The sequence shown here is derived from an EMBL/GenBank/DDBJ whole genome shotgun (WGS) entry which is preliminary data.</text>
</comment>
<feature type="transmembrane region" description="Helical" evidence="1">
    <location>
        <begin position="60"/>
        <end position="78"/>
    </location>
</feature>
<dbReference type="NCBIfam" id="NF047864">
    <property type="entry name" value="CBU_0592_membra"/>
    <property type="match status" value="1"/>
</dbReference>
<keyword evidence="1" id="KW-0812">Transmembrane</keyword>
<reference evidence="3 4" key="1">
    <citation type="submission" date="2016-03" db="EMBL/GenBank/DDBJ databases">
        <title>Niastella vici sp. nov., isolated from farmland soil.</title>
        <authorList>
            <person name="Chen L."/>
            <person name="Wang D."/>
            <person name="Yang S."/>
            <person name="Wang G."/>
        </authorList>
    </citation>
    <scope>NUCLEOTIDE SEQUENCE [LARGE SCALE GENOMIC DNA]</scope>
    <source>
        <strain evidence="3 4">DJ57</strain>
    </source>
</reference>
<protein>
    <recommendedName>
        <fullName evidence="2">CBU-0592-like domain-containing protein</fullName>
    </recommendedName>
</protein>
<dbReference type="AlphaFoldDB" id="A0A1V9G9J1"/>
<feature type="domain" description="CBU-0592-like" evidence="2">
    <location>
        <begin position="7"/>
        <end position="81"/>
    </location>
</feature>
<name>A0A1V9G9J1_9BACT</name>
<evidence type="ECO:0000313" key="3">
    <source>
        <dbReference type="EMBL" id="OQP67204.1"/>
    </source>
</evidence>
<keyword evidence="1" id="KW-0472">Membrane</keyword>
<dbReference type="Pfam" id="PF26604">
    <property type="entry name" value="CBU_0592"/>
    <property type="match status" value="1"/>
</dbReference>
<dbReference type="STRING" id="1703345.A3860_02250"/>
<dbReference type="EMBL" id="LVYD01000001">
    <property type="protein sequence ID" value="OQP67204.1"/>
    <property type="molecule type" value="Genomic_DNA"/>
</dbReference>